<accession>A0A1M5BK01</accession>
<gene>
    <name evidence="2" type="ORF">SAMN02745148_02614</name>
</gene>
<sequence length="142" mass="15485">MKINVEFDLTPAEFRESLGLPDVEAFQRDLMSRIQQQMEAGVEGYDPWSLMQPFMQQGLNQGLSQGFANFGSYQQMMLDMFRQAGSNAKVSTSSEKASSPSPSASDEKAREKAAEEKSGSASSSRSNAASSSRQGRARKTNG</sequence>
<dbReference type="EMBL" id="FQUJ01000011">
    <property type="protein sequence ID" value="SHF42755.1"/>
    <property type="molecule type" value="Genomic_DNA"/>
</dbReference>
<evidence type="ECO:0000313" key="2">
    <source>
        <dbReference type="EMBL" id="SHF42755.1"/>
    </source>
</evidence>
<feature type="compositionally biased region" description="Low complexity" evidence="1">
    <location>
        <begin position="91"/>
        <end position="104"/>
    </location>
</feature>
<feature type="compositionally biased region" description="Basic and acidic residues" evidence="1">
    <location>
        <begin position="105"/>
        <end position="118"/>
    </location>
</feature>
<evidence type="ECO:0000313" key="3">
    <source>
        <dbReference type="Proteomes" id="UP000184346"/>
    </source>
</evidence>
<feature type="region of interest" description="Disordered" evidence="1">
    <location>
        <begin position="85"/>
        <end position="142"/>
    </location>
</feature>
<reference evidence="2 3" key="1">
    <citation type="submission" date="2016-11" db="EMBL/GenBank/DDBJ databases">
        <authorList>
            <person name="Jaros S."/>
            <person name="Januszkiewicz K."/>
            <person name="Wedrychowicz H."/>
        </authorList>
    </citation>
    <scope>NUCLEOTIDE SEQUENCE [LARGE SCALE GENOMIC DNA]</scope>
    <source>
        <strain evidence="2 3">DSM 19980</strain>
    </source>
</reference>
<proteinExistence type="predicted"/>
<protein>
    <submittedName>
        <fullName evidence="2">Uncharacterized protein</fullName>
    </submittedName>
</protein>
<organism evidence="2 3">
    <name type="scientific">Modicisalibacter ilicicola DSM 19980</name>
    <dbReference type="NCBI Taxonomy" id="1121942"/>
    <lineage>
        <taxon>Bacteria</taxon>
        <taxon>Pseudomonadati</taxon>
        <taxon>Pseudomonadota</taxon>
        <taxon>Gammaproteobacteria</taxon>
        <taxon>Oceanospirillales</taxon>
        <taxon>Halomonadaceae</taxon>
        <taxon>Modicisalibacter</taxon>
    </lineage>
</organism>
<name>A0A1M5BK01_9GAMM</name>
<dbReference type="OrthoDB" id="5740990at2"/>
<dbReference type="RefSeq" id="WP_072823570.1">
    <property type="nucleotide sequence ID" value="NZ_FQUJ01000011.1"/>
</dbReference>
<dbReference type="Proteomes" id="UP000184346">
    <property type="component" value="Unassembled WGS sequence"/>
</dbReference>
<dbReference type="STRING" id="1121942.SAMN02745148_02614"/>
<evidence type="ECO:0000256" key="1">
    <source>
        <dbReference type="SAM" id="MobiDB-lite"/>
    </source>
</evidence>
<dbReference type="AlphaFoldDB" id="A0A1M5BK01"/>
<feature type="compositionally biased region" description="Low complexity" evidence="1">
    <location>
        <begin position="119"/>
        <end position="134"/>
    </location>
</feature>
<keyword evidence="3" id="KW-1185">Reference proteome</keyword>